<name>A0A8J2QJX8_9NEOP</name>
<gene>
    <name evidence="1" type="ORF">DCHRY22_LOCUS5291</name>
</gene>
<dbReference type="Proteomes" id="UP000789524">
    <property type="component" value="Unassembled WGS sequence"/>
</dbReference>
<sequence>MHPISGSSAASDANRIYGAGSGTDSWHSISHTYDDVYEVVSACSSKNQDKLLTKPSLDLDIFDALGWKALNFPSWPGLN</sequence>
<evidence type="ECO:0000313" key="1">
    <source>
        <dbReference type="EMBL" id="CAG9564281.1"/>
    </source>
</evidence>
<protein>
    <submittedName>
        <fullName evidence="1">(African queen) hypothetical protein</fullName>
    </submittedName>
</protein>
<proteinExistence type="predicted"/>
<evidence type="ECO:0000313" key="2">
    <source>
        <dbReference type="Proteomes" id="UP000789524"/>
    </source>
</evidence>
<dbReference type="EMBL" id="CAKASE010000050">
    <property type="protein sequence ID" value="CAG9564281.1"/>
    <property type="molecule type" value="Genomic_DNA"/>
</dbReference>
<reference evidence="1" key="1">
    <citation type="submission" date="2021-09" db="EMBL/GenBank/DDBJ databases">
        <authorList>
            <person name="Martin H S."/>
        </authorList>
    </citation>
    <scope>NUCLEOTIDE SEQUENCE</scope>
</reference>
<accession>A0A8J2QJX8</accession>
<organism evidence="1 2">
    <name type="scientific">Danaus chrysippus</name>
    <name type="common">African queen</name>
    <dbReference type="NCBI Taxonomy" id="151541"/>
    <lineage>
        <taxon>Eukaryota</taxon>
        <taxon>Metazoa</taxon>
        <taxon>Ecdysozoa</taxon>
        <taxon>Arthropoda</taxon>
        <taxon>Hexapoda</taxon>
        <taxon>Insecta</taxon>
        <taxon>Pterygota</taxon>
        <taxon>Neoptera</taxon>
        <taxon>Endopterygota</taxon>
        <taxon>Lepidoptera</taxon>
        <taxon>Glossata</taxon>
        <taxon>Ditrysia</taxon>
        <taxon>Papilionoidea</taxon>
        <taxon>Nymphalidae</taxon>
        <taxon>Danainae</taxon>
        <taxon>Danaini</taxon>
        <taxon>Danaina</taxon>
        <taxon>Danaus</taxon>
        <taxon>Anosia</taxon>
    </lineage>
</organism>
<keyword evidence="2" id="KW-1185">Reference proteome</keyword>
<dbReference type="AlphaFoldDB" id="A0A8J2QJX8"/>
<comment type="caution">
    <text evidence="1">The sequence shown here is derived from an EMBL/GenBank/DDBJ whole genome shotgun (WGS) entry which is preliminary data.</text>
</comment>